<comment type="caution">
    <text evidence="1">The sequence shown here is derived from an EMBL/GenBank/DDBJ whole genome shotgun (WGS) entry which is preliminary data.</text>
</comment>
<evidence type="ECO:0000313" key="2">
    <source>
        <dbReference type="Proteomes" id="UP001150217"/>
    </source>
</evidence>
<sequence length="114" mass="12931">MRSRFQRLCLSSIFLHCYYAHPKPIPLSIRANDRFGTLSKRANNCFQHLYLSPIFLRRYYAHAQPNALKSNGPFSALVPLLHLPSLLLRPPRADSALNQSKGPFSALVPLPHPL</sequence>
<dbReference type="Proteomes" id="UP001150217">
    <property type="component" value="Unassembled WGS sequence"/>
</dbReference>
<dbReference type="EMBL" id="JANVFT010000018">
    <property type="protein sequence ID" value="KAJ4498041.1"/>
    <property type="molecule type" value="Genomic_DNA"/>
</dbReference>
<evidence type="ECO:0000313" key="1">
    <source>
        <dbReference type="EMBL" id="KAJ4498041.1"/>
    </source>
</evidence>
<gene>
    <name evidence="1" type="ORF">C8R41DRAFT_179131</name>
</gene>
<protein>
    <recommendedName>
        <fullName evidence="3">Secreted protein</fullName>
    </recommendedName>
</protein>
<proteinExistence type="predicted"/>
<organism evidence="1 2">
    <name type="scientific">Lentinula lateritia</name>
    <dbReference type="NCBI Taxonomy" id="40482"/>
    <lineage>
        <taxon>Eukaryota</taxon>
        <taxon>Fungi</taxon>
        <taxon>Dikarya</taxon>
        <taxon>Basidiomycota</taxon>
        <taxon>Agaricomycotina</taxon>
        <taxon>Agaricomycetes</taxon>
        <taxon>Agaricomycetidae</taxon>
        <taxon>Agaricales</taxon>
        <taxon>Marasmiineae</taxon>
        <taxon>Omphalotaceae</taxon>
        <taxon>Lentinula</taxon>
    </lineage>
</organism>
<keyword evidence="2" id="KW-1185">Reference proteome</keyword>
<name>A0ABQ8VQ50_9AGAR</name>
<reference evidence="1" key="1">
    <citation type="submission" date="2022-08" db="EMBL/GenBank/DDBJ databases">
        <title>A Global Phylogenomic Analysis of the Shiitake Genus Lentinula.</title>
        <authorList>
            <consortium name="DOE Joint Genome Institute"/>
            <person name="Sierra-Patev S."/>
            <person name="Min B."/>
            <person name="Naranjo-Ortiz M."/>
            <person name="Looney B."/>
            <person name="Konkel Z."/>
            <person name="Slot J.C."/>
            <person name="Sakamoto Y."/>
            <person name="Steenwyk J.L."/>
            <person name="Rokas A."/>
            <person name="Carro J."/>
            <person name="Camarero S."/>
            <person name="Ferreira P."/>
            <person name="Molpeceres G."/>
            <person name="Ruiz-Duenas F.J."/>
            <person name="Serrano A."/>
            <person name="Henrissat B."/>
            <person name="Drula E."/>
            <person name="Hughes K.W."/>
            <person name="Mata J.L."/>
            <person name="Ishikawa N.K."/>
            <person name="Vargas-Isla R."/>
            <person name="Ushijima S."/>
            <person name="Smith C.A."/>
            <person name="Ahrendt S."/>
            <person name="Andreopoulos W."/>
            <person name="He G."/>
            <person name="Labutti K."/>
            <person name="Lipzen A."/>
            <person name="Ng V."/>
            <person name="Riley R."/>
            <person name="Sandor L."/>
            <person name="Barry K."/>
            <person name="Martinez A.T."/>
            <person name="Xiao Y."/>
            <person name="Gibbons J.G."/>
            <person name="Terashima K."/>
            <person name="Grigoriev I.V."/>
            <person name="Hibbett D.S."/>
        </authorList>
    </citation>
    <scope>NUCLEOTIDE SEQUENCE</scope>
    <source>
        <strain evidence="1">RHP3577 ss4</strain>
    </source>
</reference>
<accession>A0ABQ8VQ50</accession>
<evidence type="ECO:0008006" key="3">
    <source>
        <dbReference type="Google" id="ProtNLM"/>
    </source>
</evidence>